<dbReference type="EMBL" id="JARPWH010000382">
    <property type="protein sequence ID" value="MDT2405379.1"/>
    <property type="molecule type" value="Genomic_DNA"/>
</dbReference>
<organism evidence="2 3">
    <name type="scientific">Enterococcus avium</name>
    <name type="common">Streptococcus avium</name>
    <dbReference type="NCBI Taxonomy" id="33945"/>
    <lineage>
        <taxon>Bacteria</taxon>
        <taxon>Bacillati</taxon>
        <taxon>Bacillota</taxon>
        <taxon>Bacilli</taxon>
        <taxon>Lactobacillales</taxon>
        <taxon>Enterococcaceae</taxon>
        <taxon>Enterococcus</taxon>
    </lineage>
</organism>
<sequence>PSMEGVAIYQFTSTYVAGGLDGNIDLTGITDNGYNGSIKDDDGKVTVKPDTETPAIDQGQQANETPKN</sequence>
<feature type="non-terminal residue" evidence="2">
    <location>
        <position position="1"/>
    </location>
</feature>
<accession>A0AAW8S4Z3</accession>
<feature type="non-terminal residue" evidence="2">
    <location>
        <position position="68"/>
    </location>
</feature>
<gene>
    <name evidence="2" type="ORF">P7D43_23915</name>
</gene>
<evidence type="ECO:0000256" key="1">
    <source>
        <dbReference type="SAM" id="MobiDB-lite"/>
    </source>
</evidence>
<feature type="compositionally biased region" description="Basic and acidic residues" evidence="1">
    <location>
        <begin position="38"/>
        <end position="51"/>
    </location>
</feature>
<evidence type="ECO:0000313" key="2">
    <source>
        <dbReference type="EMBL" id="MDT2405379.1"/>
    </source>
</evidence>
<evidence type="ECO:0000313" key="3">
    <source>
        <dbReference type="Proteomes" id="UP001260773"/>
    </source>
</evidence>
<proteinExistence type="predicted"/>
<feature type="region of interest" description="Disordered" evidence="1">
    <location>
        <begin position="31"/>
        <end position="68"/>
    </location>
</feature>
<comment type="caution">
    <text evidence="2">The sequence shown here is derived from an EMBL/GenBank/DDBJ whole genome shotgun (WGS) entry which is preliminary data.</text>
</comment>
<protein>
    <submittedName>
        <fullName evidence="2">1,4-beta-N-acetylmuramidase</fullName>
    </submittedName>
</protein>
<feature type="compositionally biased region" description="Polar residues" evidence="1">
    <location>
        <begin position="58"/>
        <end position="68"/>
    </location>
</feature>
<reference evidence="2" key="1">
    <citation type="submission" date="2023-03" db="EMBL/GenBank/DDBJ databases">
        <authorList>
            <person name="Shen W."/>
            <person name="Cai J."/>
        </authorList>
    </citation>
    <scope>NUCLEOTIDE SEQUENCE</scope>
    <source>
        <strain evidence="2">P33-2</strain>
    </source>
</reference>
<dbReference type="AlphaFoldDB" id="A0AAW8S4Z3"/>
<name>A0AAW8S4Z3_ENTAV</name>
<dbReference type="Proteomes" id="UP001260773">
    <property type="component" value="Unassembled WGS sequence"/>
</dbReference>